<organism evidence="1 2">
    <name type="scientific">Ascaris lumbricoides</name>
    <name type="common">Giant roundworm</name>
    <dbReference type="NCBI Taxonomy" id="6252"/>
    <lineage>
        <taxon>Eukaryota</taxon>
        <taxon>Metazoa</taxon>
        <taxon>Ecdysozoa</taxon>
        <taxon>Nematoda</taxon>
        <taxon>Chromadorea</taxon>
        <taxon>Rhabditida</taxon>
        <taxon>Spirurina</taxon>
        <taxon>Ascaridomorpha</taxon>
        <taxon>Ascaridoidea</taxon>
        <taxon>Ascarididae</taxon>
        <taxon>Ascaris</taxon>
    </lineage>
</organism>
<evidence type="ECO:0000313" key="2">
    <source>
        <dbReference type="WBParaSite" id="ALUE_0000211401-mRNA-1"/>
    </source>
</evidence>
<name>A0A0M3HKR9_ASCLU</name>
<accession>A0A0M3HKR9</accession>
<dbReference type="Proteomes" id="UP000036681">
    <property type="component" value="Unplaced"/>
</dbReference>
<sequence>MRSMHFFYNWKVVSIGKCSHRSMVMTLYHVIQAIYRWAIQQMLRD</sequence>
<keyword evidence="1" id="KW-1185">Reference proteome</keyword>
<dbReference type="AlphaFoldDB" id="A0A0M3HKR9"/>
<dbReference type="WBParaSite" id="ALUE_0000211401-mRNA-1">
    <property type="protein sequence ID" value="ALUE_0000211401-mRNA-1"/>
    <property type="gene ID" value="ALUE_0000211401"/>
</dbReference>
<proteinExistence type="predicted"/>
<evidence type="ECO:0000313" key="1">
    <source>
        <dbReference type="Proteomes" id="UP000036681"/>
    </source>
</evidence>
<protein>
    <submittedName>
        <fullName evidence="2">RNA-directed DNA polymerase</fullName>
    </submittedName>
</protein>
<reference evidence="2" key="1">
    <citation type="submission" date="2017-02" db="UniProtKB">
        <authorList>
            <consortium name="WormBaseParasite"/>
        </authorList>
    </citation>
    <scope>IDENTIFICATION</scope>
</reference>